<keyword evidence="1" id="KW-0472">Membrane</keyword>
<accession>U1N093</accession>
<feature type="transmembrane region" description="Helical" evidence="1">
    <location>
        <begin position="75"/>
        <end position="92"/>
    </location>
</feature>
<dbReference type="STRING" id="1238425.J07HQW2_02689"/>
<sequence length="132" mass="14535">MDSKYRDGLLAIITGGALIGTVAIFNTELDTNIELAKTIFTVRPAAIGIFGMVAIELMCLYDSDRTQTIWNRRSIQFSSIMTVVTVSGLTLMSNIHWVFAALLWGLLAYLVLLIVVIITGENPLSRLTVSRN</sequence>
<feature type="transmembrane region" description="Helical" evidence="1">
    <location>
        <begin position="98"/>
        <end position="118"/>
    </location>
</feature>
<dbReference type="AlphaFoldDB" id="U1N093"/>
<evidence type="ECO:0000313" key="2">
    <source>
        <dbReference type="EMBL" id="ERG96214.1"/>
    </source>
</evidence>
<feature type="transmembrane region" description="Helical" evidence="1">
    <location>
        <begin position="45"/>
        <end position="63"/>
    </location>
</feature>
<organism evidence="2 3">
    <name type="scientific">Haloquadratum walsbyi J07HQW2</name>
    <dbReference type="NCBI Taxonomy" id="1238425"/>
    <lineage>
        <taxon>Archaea</taxon>
        <taxon>Methanobacteriati</taxon>
        <taxon>Methanobacteriota</taxon>
        <taxon>Stenosarchaea group</taxon>
        <taxon>Halobacteria</taxon>
        <taxon>Halobacteriales</taxon>
        <taxon>Haloferacaceae</taxon>
        <taxon>Haloquadratum</taxon>
    </lineage>
</organism>
<gene>
    <name evidence="2" type="ORF">J07HQW2_02689</name>
</gene>
<evidence type="ECO:0000313" key="3">
    <source>
        <dbReference type="Proteomes" id="UP000030710"/>
    </source>
</evidence>
<proteinExistence type="predicted"/>
<feature type="transmembrane region" description="Helical" evidence="1">
    <location>
        <begin position="7"/>
        <end position="25"/>
    </location>
</feature>
<reference evidence="2 3" key="1">
    <citation type="journal article" date="2013" name="PLoS ONE">
        <title>Assembly-driven community genomics of a hypersaline microbial ecosystem.</title>
        <authorList>
            <person name="Podell S."/>
            <person name="Ugalde J.A."/>
            <person name="Narasingarao P."/>
            <person name="Banfield J.F."/>
            <person name="Heidelberg K.B."/>
            <person name="Allen E.E."/>
        </authorList>
    </citation>
    <scope>NUCLEOTIDE SEQUENCE [LARGE SCALE GENOMIC DNA]</scope>
    <source>
        <strain evidence="3">J07HQW2</strain>
    </source>
</reference>
<dbReference type="EMBL" id="KE356561">
    <property type="protein sequence ID" value="ERG96214.1"/>
    <property type="molecule type" value="Genomic_DNA"/>
</dbReference>
<keyword evidence="1" id="KW-1133">Transmembrane helix</keyword>
<dbReference type="HOGENOM" id="CLU_1922755_0_0_2"/>
<dbReference type="Proteomes" id="UP000030710">
    <property type="component" value="Unassembled WGS sequence"/>
</dbReference>
<dbReference type="RefSeq" id="WP_021055682.1">
    <property type="nucleotide sequence ID" value="NZ_KE356561.1"/>
</dbReference>
<name>U1N093_9EURY</name>
<keyword evidence="1" id="KW-0812">Transmembrane</keyword>
<evidence type="ECO:0000256" key="1">
    <source>
        <dbReference type="SAM" id="Phobius"/>
    </source>
</evidence>
<protein>
    <submittedName>
        <fullName evidence="2">Uncharacterized protein</fullName>
    </submittedName>
</protein>